<feature type="chain" id="PRO_5020775161" evidence="8">
    <location>
        <begin position="18"/>
        <end position="1108"/>
    </location>
</feature>
<dbReference type="InterPro" id="IPR037066">
    <property type="entry name" value="Plug_dom_sf"/>
</dbReference>
<evidence type="ECO:0000259" key="9">
    <source>
        <dbReference type="Pfam" id="PF07715"/>
    </source>
</evidence>
<organism evidence="10 11">
    <name type="scientific">Pedobacter frigoris</name>
    <dbReference type="NCBI Taxonomy" id="2571272"/>
    <lineage>
        <taxon>Bacteria</taxon>
        <taxon>Pseudomonadati</taxon>
        <taxon>Bacteroidota</taxon>
        <taxon>Sphingobacteriia</taxon>
        <taxon>Sphingobacteriales</taxon>
        <taxon>Sphingobacteriaceae</taxon>
        <taxon>Pedobacter</taxon>
    </lineage>
</organism>
<evidence type="ECO:0000256" key="8">
    <source>
        <dbReference type="SAM" id="SignalP"/>
    </source>
</evidence>
<dbReference type="Pfam" id="PF13715">
    <property type="entry name" value="CarbopepD_reg_2"/>
    <property type="match status" value="1"/>
</dbReference>
<dbReference type="InterPro" id="IPR023997">
    <property type="entry name" value="TonB-dep_OMP_SusC/RagA_CS"/>
</dbReference>
<feature type="signal peptide" evidence="8">
    <location>
        <begin position="1"/>
        <end position="17"/>
    </location>
</feature>
<comment type="caution">
    <text evidence="10">The sequence shown here is derived from an EMBL/GenBank/DDBJ whole genome shotgun (WGS) entry which is preliminary data.</text>
</comment>
<keyword evidence="3 7" id="KW-1134">Transmembrane beta strand</keyword>
<dbReference type="InterPro" id="IPR039426">
    <property type="entry name" value="TonB-dep_rcpt-like"/>
</dbReference>
<keyword evidence="11" id="KW-1185">Reference proteome</keyword>
<feature type="domain" description="TonB-dependent receptor plug" evidence="9">
    <location>
        <begin position="200"/>
        <end position="325"/>
    </location>
</feature>
<keyword evidence="2 7" id="KW-0813">Transport</keyword>
<dbReference type="InterPro" id="IPR012910">
    <property type="entry name" value="Plug_dom"/>
</dbReference>
<name>A0A4U1CQK3_9SPHI</name>
<comment type="similarity">
    <text evidence="7">Belongs to the TonB-dependent receptor family.</text>
</comment>
<evidence type="ECO:0000313" key="10">
    <source>
        <dbReference type="EMBL" id="TKC09105.1"/>
    </source>
</evidence>
<dbReference type="InterPro" id="IPR036942">
    <property type="entry name" value="Beta-barrel_TonB_sf"/>
</dbReference>
<evidence type="ECO:0000256" key="3">
    <source>
        <dbReference type="ARBA" id="ARBA00022452"/>
    </source>
</evidence>
<dbReference type="Gene3D" id="2.40.170.20">
    <property type="entry name" value="TonB-dependent receptor, beta-barrel domain"/>
    <property type="match status" value="1"/>
</dbReference>
<dbReference type="SUPFAM" id="SSF49464">
    <property type="entry name" value="Carboxypeptidase regulatory domain-like"/>
    <property type="match status" value="1"/>
</dbReference>
<evidence type="ECO:0000256" key="1">
    <source>
        <dbReference type="ARBA" id="ARBA00004571"/>
    </source>
</evidence>
<dbReference type="Gene3D" id="2.60.40.1120">
    <property type="entry name" value="Carboxypeptidase-like, regulatory domain"/>
    <property type="match status" value="1"/>
</dbReference>
<dbReference type="Gene3D" id="2.170.130.10">
    <property type="entry name" value="TonB-dependent receptor, plug domain"/>
    <property type="match status" value="1"/>
</dbReference>
<dbReference type="InterPro" id="IPR008969">
    <property type="entry name" value="CarboxyPept-like_regulatory"/>
</dbReference>
<gene>
    <name evidence="10" type="ORF">FA047_03145</name>
</gene>
<reference evidence="10 11" key="1">
    <citation type="submission" date="2019-04" db="EMBL/GenBank/DDBJ databases">
        <title>Pedobacter sp. RP-3-15 sp. nov., isolated from Arctic soil.</title>
        <authorList>
            <person name="Dahal R.H."/>
            <person name="Kim D.-U."/>
        </authorList>
    </citation>
    <scope>NUCLEOTIDE SEQUENCE [LARGE SCALE GENOMIC DNA]</scope>
    <source>
        <strain evidence="10 11">RP-3-15</strain>
    </source>
</reference>
<dbReference type="GO" id="GO:0009279">
    <property type="term" value="C:cell outer membrane"/>
    <property type="evidence" value="ECO:0007669"/>
    <property type="project" value="UniProtKB-SubCell"/>
</dbReference>
<evidence type="ECO:0000256" key="2">
    <source>
        <dbReference type="ARBA" id="ARBA00022448"/>
    </source>
</evidence>
<dbReference type="InterPro" id="IPR023996">
    <property type="entry name" value="TonB-dep_OMP_SusC/RagA"/>
</dbReference>
<keyword evidence="5 7" id="KW-0472">Membrane</keyword>
<dbReference type="Proteomes" id="UP000307244">
    <property type="component" value="Unassembled WGS sequence"/>
</dbReference>
<dbReference type="OrthoDB" id="1094723at2"/>
<keyword evidence="6 7" id="KW-0998">Cell outer membrane</keyword>
<dbReference type="RefSeq" id="WP_136835140.1">
    <property type="nucleotide sequence ID" value="NZ_SWBQ01000001.1"/>
</dbReference>
<evidence type="ECO:0000256" key="4">
    <source>
        <dbReference type="ARBA" id="ARBA00022692"/>
    </source>
</evidence>
<evidence type="ECO:0000256" key="7">
    <source>
        <dbReference type="PROSITE-ProRule" id="PRU01360"/>
    </source>
</evidence>
<sequence>MKLVAILLLIGTMHLSAASYSQNVNISRKNTSLETVFNDIKKQTGYLFFYSGDVNINTQKINVELKNVGLEEALKATLEQMNLTFNIVNKTIVIRNLPNNPGNPVKFAQISGKVTDAKTGEIIPGVSIYLKANKNIRSQSNDRGEYVINAISEDVIVFAYVGYKTKEVKVGNNKTINVSLEEEVNQMTDVIITGYQTIKKESYTGTAITMTGADLKKINPQNLLSSIGAFDPSFKLQQNNLAGSNPNRIPNINVRGSSALPSGDGEVLRRDDFTSGVNMPVFILDGYEVNVQKIFDLDINRVETATLLKDAAATAIYGSRAANGVLVVTTRAPREGKLRVDYNYELNVTGADLSDYDVLNAREKMEYEVLAGLYDGGKQGMSQDLLNELYYHRYANVVGGVNTYWLSQPVRTTAGQKHSVSLDGGSNAFRYGVDLRYQTRPGVMKGSSRDQYSGGMNFMYNLNKFQFRNDLSITQVTATESPYGDFKNYVRMNPYFPMQDAYGRYSQVIDSWEKQDRSKTLVFNPLFDAQLSSFNKSAYTEIIDNLSAELELVKDLKLRAQMSLTSRSNNDDIFTSPLANKFYDYTTDKADEKGEYFNGQRKELIWDGTLRMTWLKQLGGSYINFVGGVNVRSELKDSKDFTAIGFANDRFTSIGFAKGYAEDGKPNSKKEETRLFGSFLSANYSFKNKYLLDATVRVDGSSRFGVDNKLAPFWSLGLGWNLHNEPFLQGNSVISQLRLRASTGLTGSVEFSPYLSRTTYKYNTGNWYSSGIGAVVDNYGNENLSWQKTRMTDISIDLGLFKDRLTITPKVYRKFTKDILADVTLPPSTGFLSYKENLGDMENTGAELNLRWEAIRSKDLNVSFFGNFVSNRNKILRISNALKKYEDKADDLQSEKPENGGFRGIPLLRYREGQSINTIYGVPSLGIDPENGRELYVKRDGTLTYDYDKRDIVPIGNADSKLDGSFGTNIYYKRFNLSANFRTYFGGDMYNLTLVERVENADPKYNVDRRVFEEKWKQSGDLSFYKNIADIGTTEVNSRFIQRDNMLNLETLALSYDLDQKYAKRLLMTNLTFTLTANDVLRWSSVKQERGIDYPFARSITFGLRAGF</sequence>
<keyword evidence="8" id="KW-0732">Signal</keyword>
<evidence type="ECO:0000256" key="6">
    <source>
        <dbReference type="ARBA" id="ARBA00023237"/>
    </source>
</evidence>
<evidence type="ECO:0000256" key="5">
    <source>
        <dbReference type="ARBA" id="ARBA00023136"/>
    </source>
</evidence>
<dbReference type="SUPFAM" id="SSF56935">
    <property type="entry name" value="Porins"/>
    <property type="match status" value="1"/>
</dbReference>
<keyword evidence="4 7" id="KW-0812">Transmembrane</keyword>
<dbReference type="NCBIfam" id="TIGR04057">
    <property type="entry name" value="SusC_RagA_signa"/>
    <property type="match status" value="1"/>
</dbReference>
<dbReference type="Pfam" id="PF07715">
    <property type="entry name" value="Plug"/>
    <property type="match status" value="1"/>
</dbReference>
<comment type="subcellular location">
    <subcellularLocation>
        <location evidence="1 7">Cell outer membrane</location>
        <topology evidence="1 7">Multi-pass membrane protein</topology>
    </subcellularLocation>
</comment>
<dbReference type="EMBL" id="SWBQ01000001">
    <property type="protein sequence ID" value="TKC09105.1"/>
    <property type="molecule type" value="Genomic_DNA"/>
</dbReference>
<evidence type="ECO:0000313" key="11">
    <source>
        <dbReference type="Proteomes" id="UP000307244"/>
    </source>
</evidence>
<dbReference type="NCBIfam" id="TIGR04056">
    <property type="entry name" value="OMP_RagA_SusC"/>
    <property type="match status" value="1"/>
</dbReference>
<accession>A0A4U1CQK3</accession>
<dbReference type="AlphaFoldDB" id="A0A4U1CQK3"/>
<protein>
    <submittedName>
        <fullName evidence="10">SusC/RagA family TonB-linked outer membrane protein</fullName>
    </submittedName>
</protein>
<proteinExistence type="inferred from homology"/>
<dbReference type="PROSITE" id="PS52016">
    <property type="entry name" value="TONB_DEPENDENT_REC_3"/>
    <property type="match status" value="1"/>
</dbReference>